<protein>
    <submittedName>
        <fullName evidence="2">Uncharacterized protein</fullName>
    </submittedName>
</protein>
<name>A0A2M6USV3_9HYPH</name>
<comment type="caution">
    <text evidence="2">The sequence shown here is derived from an EMBL/GenBank/DDBJ whole genome shotgun (WGS) entry which is preliminary data.</text>
</comment>
<evidence type="ECO:0000313" key="2">
    <source>
        <dbReference type="EMBL" id="PIT69278.1"/>
    </source>
</evidence>
<gene>
    <name evidence="2" type="ORF">CEV08_06485</name>
</gene>
<reference evidence="2 3" key="1">
    <citation type="submission" date="2017-06" db="EMBL/GenBank/DDBJ databases">
        <title>Draft genome of Bartonella tribocorum C635.</title>
        <authorList>
            <person name="Hadjadj L."/>
            <person name="Jiyipong T."/>
            <person name="Diene S.M."/>
            <person name="Morand S."/>
            <person name="Rolain J.-M."/>
        </authorList>
    </citation>
    <scope>NUCLEOTIDE SEQUENCE [LARGE SCALE GENOMIC DNA]</scope>
    <source>
        <strain evidence="2 3">C635</strain>
    </source>
</reference>
<keyword evidence="1" id="KW-0812">Transmembrane</keyword>
<sequence length="84" mass="10377">MLIFVRFLLIFIDYTFKFCGLYSHLYQPIHILFVFFFKMFPWVFWVNTYLFRKDRGNFRATIIKIKVCFIVFLGVFFLFANDKC</sequence>
<dbReference type="Proteomes" id="UP000230791">
    <property type="component" value="Unassembled WGS sequence"/>
</dbReference>
<keyword evidence="1" id="KW-1133">Transmembrane helix</keyword>
<feature type="transmembrane region" description="Helical" evidence="1">
    <location>
        <begin position="63"/>
        <end position="80"/>
    </location>
</feature>
<proteinExistence type="predicted"/>
<accession>A0A2M6USV3</accession>
<feature type="transmembrane region" description="Helical" evidence="1">
    <location>
        <begin position="7"/>
        <end position="25"/>
    </location>
</feature>
<dbReference type="EMBL" id="NJPP01000023">
    <property type="protein sequence ID" value="PIT69278.1"/>
    <property type="molecule type" value="Genomic_DNA"/>
</dbReference>
<feature type="transmembrane region" description="Helical" evidence="1">
    <location>
        <begin position="31"/>
        <end position="51"/>
    </location>
</feature>
<evidence type="ECO:0000256" key="1">
    <source>
        <dbReference type="SAM" id="Phobius"/>
    </source>
</evidence>
<organism evidence="2 3">
    <name type="scientific">Bartonella tribocorum</name>
    <dbReference type="NCBI Taxonomy" id="85701"/>
    <lineage>
        <taxon>Bacteria</taxon>
        <taxon>Pseudomonadati</taxon>
        <taxon>Pseudomonadota</taxon>
        <taxon>Alphaproteobacteria</taxon>
        <taxon>Hyphomicrobiales</taxon>
        <taxon>Bartonellaceae</taxon>
        <taxon>Bartonella</taxon>
    </lineage>
</organism>
<keyword evidence="1" id="KW-0472">Membrane</keyword>
<evidence type="ECO:0000313" key="3">
    <source>
        <dbReference type="Proteomes" id="UP000230791"/>
    </source>
</evidence>
<dbReference type="AlphaFoldDB" id="A0A2M6USV3"/>